<feature type="region of interest" description="Disordered" evidence="1">
    <location>
        <begin position="1"/>
        <end position="45"/>
    </location>
</feature>
<dbReference type="CDD" id="cd00118">
    <property type="entry name" value="LysM"/>
    <property type="match status" value="2"/>
</dbReference>
<reference evidence="4" key="1">
    <citation type="submission" date="2020-02" db="EMBL/GenBank/DDBJ databases">
        <authorList>
            <person name="Meier V. D."/>
        </authorList>
    </citation>
    <scope>NUCLEOTIDE SEQUENCE</scope>
    <source>
        <strain evidence="4">AVDCRST_MAG77</strain>
    </source>
</reference>
<dbReference type="InterPro" id="IPR018392">
    <property type="entry name" value="LysM"/>
</dbReference>
<evidence type="ECO:0000256" key="1">
    <source>
        <dbReference type="SAM" id="MobiDB-lite"/>
    </source>
</evidence>
<dbReference type="AlphaFoldDB" id="A0A6J4ILG2"/>
<protein>
    <submittedName>
        <fullName evidence="4">CBM50</fullName>
    </submittedName>
</protein>
<feature type="region of interest" description="Disordered" evidence="1">
    <location>
        <begin position="129"/>
        <end position="157"/>
    </location>
</feature>
<gene>
    <name evidence="4" type="ORF">AVDCRST_MAG77-2222</name>
</gene>
<feature type="domain" description="LysM" evidence="3">
    <location>
        <begin position="267"/>
        <end position="312"/>
    </location>
</feature>
<dbReference type="SUPFAM" id="SSF54106">
    <property type="entry name" value="LysM domain"/>
    <property type="match status" value="2"/>
</dbReference>
<feature type="transmembrane region" description="Helical" evidence="2">
    <location>
        <begin position="48"/>
        <end position="69"/>
    </location>
</feature>
<dbReference type="PANTHER" id="PTHR33734">
    <property type="entry name" value="LYSM DOMAIN-CONTAINING GPI-ANCHORED PROTEIN 2"/>
    <property type="match status" value="1"/>
</dbReference>
<name>A0A6J4ILG2_9CHLR</name>
<sequence>MRSSDDASPQPARPAWAPPPTGLSDHAEPVETDRPDVRARRPPERRRTALGLCVGGAVAGVLILGTLVARAVGTSTTSGTAAAVPAQPTTGAPPLAAAGTAATATPAPVLPPGVPEAAAVAQRTTTAVPARASSVGDGAGTSQPVAGTTARATGDPVTLGATPVLSVSLVAPTPSAATTALAGSIGPAGAAGLGASATAPSSSVTPRTGAVVTTPAAGAQVTPRTTAPSGATPVRTPSAEIPSAGFGVRQAPPAATPGAAASASGQRVHTVQGGDTLLALAVRYQTTVAALVAANNLKTPDAILGIGQALVLPSAVARAPQAPAAAAPGAAASASGQRVHTVQGGDTLLALAVRYHTSVEALVTANNLKTPDTTLAVGQALVLP</sequence>
<feature type="compositionally biased region" description="Low complexity" evidence="1">
    <location>
        <begin position="192"/>
        <end position="223"/>
    </location>
</feature>
<dbReference type="EMBL" id="CADCTC010000134">
    <property type="protein sequence ID" value="CAA9253629.1"/>
    <property type="molecule type" value="Genomic_DNA"/>
</dbReference>
<evidence type="ECO:0000313" key="4">
    <source>
        <dbReference type="EMBL" id="CAA9253629.1"/>
    </source>
</evidence>
<proteinExistence type="predicted"/>
<dbReference type="Pfam" id="PF01476">
    <property type="entry name" value="LysM"/>
    <property type="match status" value="2"/>
</dbReference>
<feature type="domain" description="LysM" evidence="3">
    <location>
        <begin position="338"/>
        <end position="383"/>
    </location>
</feature>
<dbReference type="SMART" id="SM00257">
    <property type="entry name" value="LysM"/>
    <property type="match status" value="2"/>
</dbReference>
<keyword evidence="2" id="KW-0812">Transmembrane</keyword>
<organism evidence="4">
    <name type="scientific">uncultured Chloroflexota bacterium</name>
    <dbReference type="NCBI Taxonomy" id="166587"/>
    <lineage>
        <taxon>Bacteria</taxon>
        <taxon>Bacillati</taxon>
        <taxon>Chloroflexota</taxon>
        <taxon>environmental samples</taxon>
    </lineage>
</organism>
<dbReference type="PANTHER" id="PTHR33734:SF22">
    <property type="entry name" value="MEMBRANE-BOUND LYTIC MUREIN TRANSGLYCOSYLASE D"/>
    <property type="match status" value="1"/>
</dbReference>
<keyword evidence="2" id="KW-1133">Transmembrane helix</keyword>
<dbReference type="PROSITE" id="PS51782">
    <property type="entry name" value="LYSM"/>
    <property type="match status" value="2"/>
</dbReference>
<feature type="compositionally biased region" description="Low complexity" evidence="1">
    <location>
        <begin position="251"/>
        <end position="265"/>
    </location>
</feature>
<evidence type="ECO:0000256" key="2">
    <source>
        <dbReference type="SAM" id="Phobius"/>
    </source>
</evidence>
<feature type="region of interest" description="Disordered" evidence="1">
    <location>
        <begin position="192"/>
        <end position="267"/>
    </location>
</feature>
<accession>A0A6J4ILG2</accession>
<dbReference type="Gene3D" id="3.10.350.10">
    <property type="entry name" value="LysM domain"/>
    <property type="match status" value="2"/>
</dbReference>
<keyword evidence="2" id="KW-0472">Membrane</keyword>
<dbReference type="InterPro" id="IPR036779">
    <property type="entry name" value="LysM_dom_sf"/>
</dbReference>
<feature type="compositionally biased region" description="Basic and acidic residues" evidence="1">
    <location>
        <begin position="25"/>
        <end position="45"/>
    </location>
</feature>
<evidence type="ECO:0000259" key="3">
    <source>
        <dbReference type="PROSITE" id="PS51782"/>
    </source>
</evidence>